<dbReference type="EMBL" id="MVGC01000973">
    <property type="protein sequence ID" value="RJE17428.1"/>
    <property type="molecule type" value="Genomic_DNA"/>
</dbReference>
<feature type="domain" description="HTH CENPB-type" evidence="2">
    <location>
        <begin position="1"/>
        <end position="50"/>
    </location>
</feature>
<dbReference type="AlphaFoldDB" id="A0A3A2Z2Z6"/>
<evidence type="ECO:0000313" key="3">
    <source>
        <dbReference type="EMBL" id="RJE17428.1"/>
    </source>
</evidence>
<reference evidence="4" key="1">
    <citation type="submission" date="2017-02" db="EMBL/GenBank/DDBJ databases">
        <authorList>
            <person name="Tafer H."/>
            <person name="Lopandic K."/>
        </authorList>
    </citation>
    <scope>NUCLEOTIDE SEQUENCE [LARGE SCALE GENOMIC DNA]</scope>
    <source>
        <strain evidence="4">CBS 366.77</strain>
    </source>
</reference>
<dbReference type="InterPro" id="IPR006600">
    <property type="entry name" value="HTH_CenpB_DNA-bd_dom"/>
</dbReference>
<keyword evidence="4" id="KW-1185">Reference proteome</keyword>
<accession>A0A3A2Z2Z6</accession>
<dbReference type="GO" id="GO:0003677">
    <property type="term" value="F:DNA binding"/>
    <property type="evidence" value="ECO:0007669"/>
    <property type="project" value="UniProtKB-KW"/>
</dbReference>
<dbReference type="Pfam" id="PF03221">
    <property type="entry name" value="HTH_Tnp_Tc5"/>
    <property type="match status" value="1"/>
</dbReference>
<name>A0A3A2Z2Z6_9EURO</name>
<dbReference type="STRING" id="2070753.A0A3A2Z2Z6"/>
<gene>
    <name evidence="3" type="ORF">PHISCL_10235</name>
</gene>
<dbReference type="PROSITE" id="PS51253">
    <property type="entry name" value="HTH_CENPB"/>
    <property type="match status" value="1"/>
</dbReference>
<comment type="caution">
    <text evidence="3">The sequence shown here is derived from an EMBL/GenBank/DDBJ whole genome shotgun (WGS) entry which is preliminary data.</text>
</comment>
<proteinExistence type="predicted"/>
<sequence length="126" mass="14831">MDQRGGAPRPATVREMANLLLAARESTPVQTVGENWVYKFVKRHSELTTRFSRRYNYKRAKCEDLEIIHEWFNCVQRTIIQYRILPKDIYNFDEIGFAMGLIATTKVVTRAEYYGRRSLLQPGNRE</sequence>
<evidence type="ECO:0000259" key="2">
    <source>
        <dbReference type="PROSITE" id="PS51253"/>
    </source>
</evidence>
<keyword evidence="1" id="KW-0238">DNA-binding</keyword>
<dbReference type="OrthoDB" id="4491199at2759"/>
<dbReference type="Proteomes" id="UP000266188">
    <property type="component" value="Unassembled WGS sequence"/>
</dbReference>
<protein>
    <submittedName>
        <fullName evidence="3">Pogo transposable element</fullName>
    </submittedName>
</protein>
<organism evidence="3 4">
    <name type="scientific">Aspergillus sclerotialis</name>
    <dbReference type="NCBI Taxonomy" id="2070753"/>
    <lineage>
        <taxon>Eukaryota</taxon>
        <taxon>Fungi</taxon>
        <taxon>Dikarya</taxon>
        <taxon>Ascomycota</taxon>
        <taxon>Pezizomycotina</taxon>
        <taxon>Eurotiomycetes</taxon>
        <taxon>Eurotiomycetidae</taxon>
        <taxon>Eurotiales</taxon>
        <taxon>Aspergillaceae</taxon>
        <taxon>Aspergillus</taxon>
        <taxon>Aspergillus subgen. Polypaecilum</taxon>
    </lineage>
</organism>
<evidence type="ECO:0000256" key="1">
    <source>
        <dbReference type="ARBA" id="ARBA00023125"/>
    </source>
</evidence>
<evidence type="ECO:0000313" key="4">
    <source>
        <dbReference type="Proteomes" id="UP000266188"/>
    </source>
</evidence>